<proteinExistence type="inferred from homology"/>
<dbReference type="NCBIfam" id="TIGR00055">
    <property type="entry name" value="uppS"/>
    <property type="match status" value="1"/>
</dbReference>
<dbReference type="GO" id="GO:0005829">
    <property type="term" value="C:cytosol"/>
    <property type="evidence" value="ECO:0007669"/>
    <property type="project" value="TreeGrafter"/>
</dbReference>
<dbReference type="PANTHER" id="PTHR10291">
    <property type="entry name" value="DEHYDRODOLICHYL DIPHOSPHATE SYNTHASE FAMILY MEMBER"/>
    <property type="match status" value="1"/>
</dbReference>
<name>D5BR61_PUNMI</name>
<comment type="function">
    <text evidence="2">Catalyzes the condensation of isopentenyl diphosphate (IPP) with allylic pyrophosphates generating different type of terpenoids.</text>
</comment>
<dbReference type="GO" id="GO:0008834">
    <property type="term" value="F:ditrans,polycis-undecaprenyl-diphosphate synthase [(2E,6E)-farnesyl-diphosphate specific] activity"/>
    <property type="evidence" value="ECO:0007669"/>
    <property type="project" value="TreeGrafter"/>
</dbReference>
<feature type="binding site" evidence="2">
    <location>
        <position position="18"/>
    </location>
    <ligand>
        <name>substrate</name>
    </ligand>
</feature>
<gene>
    <name evidence="3" type="ordered locus">SAR116_0515</name>
</gene>
<dbReference type="GO" id="GO:0000287">
    <property type="term" value="F:magnesium ion binding"/>
    <property type="evidence" value="ECO:0007669"/>
    <property type="project" value="UniProtKB-UniRule"/>
</dbReference>
<dbReference type="PROSITE" id="PS01066">
    <property type="entry name" value="UPP_SYNTHASE"/>
    <property type="match status" value="1"/>
</dbReference>
<feature type="binding site" evidence="2">
    <location>
        <position position="13"/>
    </location>
    <ligand>
        <name>Mg(2+)</name>
        <dbReference type="ChEBI" id="CHEBI:18420"/>
    </ligand>
</feature>
<dbReference type="EMBL" id="CP001751">
    <property type="protein sequence ID" value="ADE38758.1"/>
    <property type="molecule type" value="Genomic_DNA"/>
</dbReference>
<dbReference type="HAMAP" id="MF_01139">
    <property type="entry name" value="ISPT"/>
    <property type="match status" value="1"/>
</dbReference>
<dbReference type="Pfam" id="PF01255">
    <property type="entry name" value="Prenyltransf"/>
    <property type="match status" value="1"/>
</dbReference>
<comment type="caution">
    <text evidence="2">Lacks conserved residue(s) required for the propagation of feature annotation.</text>
</comment>
<feature type="binding site" evidence="2">
    <location>
        <position position="200"/>
    </location>
    <ligand>
        <name>Mg(2+)</name>
        <dbReference type="ChEBI" id="CHEBI:18420"/>
    </ligand>
</feature>
<evidence type="ECO:0000256" key="2">
    <source>
        <dbReference type="HAMAP-Rule" id="MF_01139"/>
    </source>
</evidence>
<feature type="binding site" evidence="2">
    <location>
        <begin position="14"/>
        <end position="17"/>
    </location>
    <ligand>
        <name>substrate</name>
    </ligand>
</feature>
<dbReference type="CDD" id="cd00475">
    <property type="entry name" value="Cis_IPPS"/>
    <property type="match status" value="1"/>
</dbReference>
<organism evidence="3 4">
    <name type="scientific">Puniceispirillum marinum (strain IMCC1322)</name>
    <dbReference type="NCBI Taxonomy" id="488538"/>
    <lineage>
        <taxon>Bacteria</taxon>
        <taxon>Pseudomonadati</taxon>
        <taxon>Pseudomonadota</taxon>
        <taxon>Alphaproteobacteria</taxon>
        <taxon>Candidatus Puniceispirillales</taxon>
        <taxon>Candidatus Puniceispirillaceae</taxon>
        <taxon>Candidatus Puniceispirillum</taxon>
    </lineage>
</organism>
<feature type="binding site" evidence="2">
    <location>
        <position position="64"/>
    </location>
    <ligand>
        <name>substrate</name>
    </ligand>
</feature>
<protein>
    <recommendedName>
        <fullName evidence="2">Isoprenyl transferase</fullName>
        <ecNumber evidence="2">2.5.1.-</ecNumber>
    </recommendedName>
</protein>
<dbReference type="RefSeq" id="WP_013045387.1">
    <property type="nucleotide sequence ID" value="NC_014010.1"/>
</dbReference>
<keyword evidence="4" id="KW-1185">Reference proteome</keyword>
<dbReference type="eggNOG" id="COG0020">
    <property type="taxonomic scope" value="Bacteria"/>
</dbReference>
<dbReference type="STRING" id="488538.SAR116_0515"/>
<dbReference type="Proteomes" id="UP000007460">
    <property type="component" value="Chromosome"/>
</dbReference>
<dbReference type="HOGENOM" id="CLU_038505_1_1_5"/>
<feature type="binding site" evidence="2">
    <location>
        <position position="181"/>
    </location>
    <ligand>
        <name>substrate</name>
    </ligand>
</feature>
<dbReference type="FunFam" id="3.40.1180.10:FF:000001">
    <property type="entry name" value="(2E,6E)-farnesyl-diphosphate-specific ditrans,polycis-undecaprenyl-diphosphate synthase"/>
    <property type="match status" value="1"/>
</dbReference>
<keyword evidence="2" id="KW-0460">Magnesium</keyword>
<comment type="subunit">
    <text evidence="2">Homodimer.</text>
</comment>
<comment type="similarity">
    <text evidence="2">Belongs to the UPP synthase family.</text>
</comment>
<feature type="binding site" evidence="2">
    <location>
        <position position="30"/>
    </location>
    <ligand>
        <name>substrate</name>
    </ligand>
</feature>
<evidence type="ECO:0000313" key="4">
    <source>
        <dbReference type="Proteomes" id="UP000007460"/>
    </source>
</evidence>
<dbReference type="Gene3D" id="3.40.1180.10">
    <property type="entry name" value="Decaprenyl diphosphate synthase-like"/>
    <property type="match status" value="1"/>
</dbReference>
<sequence>MVKTPHHTAIIMDGNRRWAKGRGLDIIRGHNQGAESLKDVCRAAPQGQIRWLTAFAFSAQNWSRPEPEVSGLLKLMRLFLMREIEELIHNNIRLRVIGNRGNFSTDLQQLISKSETLTAENTGLNLTIALDFGGQQDITQATRQIAEEVAAGVIDPKLVNNDFLKSRLQTAVLPPVDLLIRTGGEKRISNFLLWDLSYAELYFSDTYWPDFKASDLEVAITEFNNRERRFGGNYADNDKNLSSASSDTT</sequence>
<dbReference type="InterPro" id="IPR036424">
    <property type="entry name" value="UPP_synth-like_sf"/>
</dbReference>
<feature type="binding site" evidence="2">
    <location>
        <position position="62"/>
    </location>
    <ligand>
        <name>substrate</name>
    </ligand>
</feature>
<feature type="binding site" evidence="2">
    <location>
        <begin position="187"/>
        <end position="189"/>
    </location>
    <ligand>
        <name>substrate</name>
    </ligand>
</feature>
<dbReference type="KEGG" id="apb:SAR116_0515"/>
<comment type="cofactor">
    <cofactor evidence="2">
        <name>Mg(2+)</name>
        <dbReference type="ChEBI" id="CHEBI:18420"/>
    </cofactor>
    <text evidence="2">Binds 2 magnesium ions per subunit.</text>
</comment>
<dbReference type="PANTHER" id="PTHR10291:SF0">
    <property type="entry name" value="DEHYDRODOLICHYL DIPHOSPHATE SYNTHASE 2"/>
    <property type="match status" value="1"/>
</dbReference>
<reference evidence="3 4" key="1">
    <citation type="journal article" date="2010" name="J. Bacteriol.">
        <title>Complete genome sequence of "Candidatus Puniceispirillum marinum" IMCC1322, a representative of the SAR116 clade in the Alphaproteobacteria.</title>
        <authorList>
            <person name="Oh H.M."/>
            <person name="Kwon K.K."/>
            <person name="Kang I."/>
            <person name="Kang S.G."/>
            <person name="Lee J.H."/>
            <person name="Kim S.J."/>
            <person name="Cho J.C."/>
        </authorList>
    </citation>
    <scope>NUCLEOTIDE SEQUENCE [LARGE SCALE GENOMIC DNA]</scope>
    <source>
        <strain evidence="3 4">IMCC1322</strain>
    </source>
</reference>
<dbReference type="EC" id="2.5.1.-" evidence="2"/>
<keyword evidence="1 2" id="KW-0808">Transferase</keyword>
<evidence type="ECO:0000313" key="3">
    <source>
        <dbReference type="EMBL" id="ADE38758.1"/>
    </source>
</evidence>
<evidence type="ECO:0000256" key="1">
    <source>
        <dbReference type="ARBA" id="ARBA00022679"/>
    </source>
</evidence>
<dbReference type="OrthoDB" id="4191603at2"/>
<keyword evidence="2" id="KW-0479">Metal-binding</keyword>
<feature type="active site" evidence="2">
    <location>
        <position position="13"/>
    </location>
</feature>
<feature type="active site" description="Proton acceptor" evidence="2">
    <location>
        <position position="61"/>
    </location>
</feature>
<dbReference type="SUPFAM" id="SSF64005">
    <property type="entry name" value="Undecaprenyl diphosphate synthase"/>
    <property type="match status" value="1"/>
</dbReference>
<dbReference type="InterPro" id="IPR001441">
    <property type="entry name" value="UPP_synth-like"/>
</dbReference>
<dbReference type="AlphaFoldDB" id="D5BR61"/>
<accession>D5BR61</accession>
<dbReference type="InterPro" id="IPR018520">
    <property type="entry name" value="UPP_synth-like_CS"/>
</dbReference>
<dbReference type="GO" id="GO:0016094">
    <property type="term" value="P:polyprenol biosynthetic process"/>
    <property type="evidence" value="ECO:0007669"/>
    <property type="project" value="TreeGrafter"/>
</dbReference>